<keyword evidence="2 7" id="KW-0472">Membrane</keyword>
<feature type="signal peptide" evidence="8">
    <location>
        <begin position="1"/>
        <end position="22"/>
    </location>
</feature>
<dbReference type="Gene3D" id="2.60.40.10">
    <property type="entry name" value="Immunoglobulins"/>
    <property type="match status" value="2"/>
</dbReference>
<dbReference type="Pfam" id="PF13927">
    <property type="entry name" value="Ig_3"/>
    <property type="match status" value="1"/>
</dbReference>
<dbReference type="GeneID" id="109476336"/>
<evidence type="ECO:0000256" key="4">
    <source>
        <dbReference type="ARBA" id="ARBA00023180"/>
    </source>
</evidence>
<comment type="subcellular location">
    <subcellularLocation>
        <location evidence="1">Membrane</location>
        <topology evidence="1">Single-pass type I membrane protein</topology>
    </subcellularLocation>
</comment>
<keyword evidence="5" id="KW-0393">Immunoglobulin domain</keyword>
<evidence type="ECO:0000256" key="6">
    <source>
        <dbReference type="SAM" id="MobiDB-lite"/>
    </source>
</evidence>
<proteinExistence type="predicted"/>
<organism evidence="10 11">
    <name type="scientific">Branchiostoma belcheri</name>
    <name type="common">Amphioxus</name>
    <dbReference type="NCBI Taxonomy" id="7741"/>
    <lineage>
        <taxon>Eukaryota</taxon>
        <taxon>Metazoa</taxon>
        <taxon>Chordata</taxon>
        <taxon>Cephalochordata</taxon>
        <taxon>Leptocardii</taxon>
        <taxon>Amphioxiformes</taxon>
        <taxon>Branchiostomatidae</taxon>
        <taxon>Branchiostoma</taxon>
    </lineage>
</organism>
<dbReference type="InterPro" id="IPR003599">
    <property type="entry name" value="Ig_sub"/>
</dbReference>
<feature type="region of interest" description="Disordered" evidence="6">
    <location>
        <begin position="223"/>
        <end position="276"/>
    </location>
</feature>
<name>A0A6P4ZFT6_BRABE</name>
<keyword evidence="7" id="KW-0812">Transmembrane</keyword>
<dbReference type="PANTHER" id="PTHR11640:SF164">
    <property type="entry name" value="MAM DOMAIN-CONTAINING GLYCOSYLPHOSPHATIDYLINOSITOL ANCHOR PROTEIN 1"/>
    <property type="match status" value="1"/>
</dbReference>
<dbReference type="InterPro" id="IPR013783">
    <property type="entry name" value="Ig-like_fold"/>
</dbReference>
<keyword evidence="4" id="KW-0325">Glycoprotein</keyword>
<dbReference type="InterPro" id="IPR051275">
    <property type="entry name" value="Cell_adhesion_signaling"/>
</dbReference>
<evidence type="ECO:0000259" key="9">
    <source>
        <dbReference type="PROSITE" id="PS50835"/>
    </source>
</evidence>
<feature type="domain" description="Ig-like" evidence="9">
    <location>
        <begin position="131"/>
        <end position="220"/>
    </location>
</feature>
<dbReference type="GO" id="GO:0098609">
    <property type="term" value="P:cell-cell adhesion"/>
    <property type="evidence" value="ECO:0007669"/>
    <property type="project" value="TreeGrafter"/>
</dbReference>
<dbReference type="SUPFAM" id="SSF48726">
    <property type="entry name" value="Immunoglobulin"/>
    <property type="match status" value="2"/>
</dbReference>
<dbReference type="RefSeq" id="XP_019632819.1">
    <property type="nucleotide sequence ID" value="XM_019777260.1"/>
</dbReference>
<keyword evidence="10" id="KW-1185">Reference proteome</keyword>
<accession>A0A6P4ZFT6</accession>
<evidence type="ECO:0000313" key="11">
    <source>
        <dbReference type="RefSeq" id="XP_019632819.1"/>
    </source>
</evidence>
<evidence type="ECO:0000256" key="5">
    <source>
        <dbReference type="ARBA" id="ARBA00023319"/>
    </source>
</evidence>
<feature type="compositionally biased region" description="Basic and acidic residues" evidence="6">
    <location>
        <begin position="258"/>
        <end position="267"/>
    </location>
</feature>
<keyword evidence="3" id="KW-1015">Disulfide bond</keyword>
<dbReference type="InterPro" id="IPR003598">
    <property type="entry name" value="Ig_sub2"/>
</dbReference>
<feature type="compositionally biased region" description="Basic and acidic residues" evidence="6">
    <location>
        <begin position="321"/>
        <end position="349"/>
    </location>
</feature>
<evidence type="ECO:0000256" key="2">
    <source>
        <dbReference type="ARBA" id="ARBA00023136"/>
    </source>
</evidence>
<dbReference type="InterPro" id="IPR036179">
    <property type="entry name" value="Ig-like_dom_sf"/>
</dbReference>
<dbReference type="PANTHER" id="PTHR11640">
    <property type="entry name" value="NEPHRIN"/>
    <property type="match status" value="1"/>
</dbReference>
<dbReference type="KEGG" id="bbel:109476336"/>
<gene>
    <name evidence="11" type="primary">LOC109476336</name>
</gene>
<keyword evidence="8" id="KW-0732">Signal</keyword>
<protein>
    <submittedName>
        <fullName evidence="11">Limbic system-associated membrane protein-like</fullName>
    </submittedName>
</protein>
<dbReference type="GO" id="GO:0005886">
    <property type="term" value="C:plasma membrane"/>
    <property type="evidence" value="ECO:0007669"/>
    <property type="project" value="TreeGrafter"/>
</dbReference>
<dbReference type="InterPro" id="IPR007110">
    <property type="entry name" value="Ig-like_dom"/>
</dbReference>
<dbReference type="OrthoDB" id="10010359at2759"/>
<evidence type="ECO:0000256" key="1">
    <source>
        <dbReference type="ARBA" id="ARBA00004479"/>
    </source>
</evidence>
<dbReference type="SMART" id="SM00408">
    <property type="entry name" value="IGc2"/>
    <property type="match status" value="1"/>
</dbReference>
<reference evidence="11" key="1">
    <citation type="submission" date="2025-08" db="UniProtKB">
        <authorList>
            <consortium name="RefSeq"/>
        </authorList>
    </citation>
    <scope>IDENTIFICATION</scope>
    <source>
        <tissue evidence="11">Gonad</tissue>
    </source>
</reference>
<feature type="chain" id="PRO_5027769817" evidence="8">
    <location>
        <begin position="23"/>
        <end position="370"/>
    </location>
</feature>
<dbReference type="AlphaFoldDB" id="A0A6P4ZFT6"/>
<evidence type="ECO:0000256" key="7">
    <source>
        <dbReference type="SAM" id="Phobius"/>
    </source>
</evidence>
<evidence type="ECO:0000313" key="10">
    <source>
        <dbReference type="Proteomes" id="UP000515135"/>
    </source>
</evidence>
<keyword evidence="7" id="KW-1133">Transmembrane helix</keyword>
<evidence type="ECO:0000256" key="3">
    <source>
        <dbReference type="ARBA" id="ARBA00023157"/>
    </source>
</evidence>
<dbReference type="GO" id="GO:0005911">
    <property type="term" value="C:cell-cell junction"/>
    <property type="evidence" value="ECO:0007669"/>
    <property type="project" value="TreeGrafter"/>
</dbReference>
<dbReference type="SMART" id="SM00409">
    <property type="entry name" value="IG"/>
    <property type="match status" value="2"/>
</dbReference>
<sequence>MAGARFAELCVVLACFFGGGLAAPSFTSEPGNVTVEVGGTARLEWQLNDDGASQLFELWRKLPSAGLIQRQAGQEAAPFPGYEGKFEIEGVATLKILNVEKADAGGYEFQASYDDGTSLNSGATLIVNYQPTITGMSASPDPNVKEGDDLTLTCAADGVPAPNFSWSRSDGGPLGAAVADAAAGTLTFTNISRTATGAYTCTADNGVGVAPTQDIAVAVSYPTTPAPTTPTPNVTMKITDAPTPAPSAEPEPTGGMETSDKPGEKGRGAKPQKGGLGSGAIVGIVLGLLALFLTIGVGAYCASKRFGPQPNKKPDVVTFNKVEETEAEPLKNKDPENPPEKTEDKDNNKDASIIKNGEMEEVPLKNAEEA</sequence>
<feature type="transmembrane region" description="Helical" evidence="7">
    <location>
        <begin position="280"/>
        <end position="302"/>
    </location>
</feature>
<feature type="region of interest" description="Disordered" evidence="6">
    <location>
        <begin position="304"/>
        <end position="370"/>
    </location>
</feature>
<evidence type="ECO:0000256" key="8">
    <source>
        <dbReference type="SAM" id="SignalP"/>
    </source>
</evidence>
<dbReference type="PROSITE" id="PS50835">
    <property type="entry name" value="IG_LIKE"/>
    <property type="match status" value="1"/>
</dbReference>
<dbReference type="Proteomes" id="UP000515135">
    <property type="component" value="Unplaced"/>
</dbReference>
<dbReference type="GO" id="GO:0050839">
    <property type="term" value="F:cell adhesion molecule binding"/>
    <property type="evidence" value="ECO:0007669"/>
    <property type="project" value="TreeGrafter"/>
</dbReference>